<dbReference type="SUPFAM" id="SSF54862">
    <property type="entry name" value="4Fe-4S ferredoxins"/>
    <property type="match status" value="1"/>
</dbReference>
<name>A0A2A4T5R3_9DELT</name>
<evidence type="ECO:0000259" key="1">
    <source>
        <dbReference type="PROSITE" id="PS51379"/>
    </source>
</evidence>
<dbReference type="Proteomes" id="UP000218113">
    <property type="component" value="Unassembled WGS sequence"/>
</dbReference>
<protein>
    <recommendedName>
        <fullName evidence="1">4Fe-4S ferredoxin-type domain-containing protein</fullName>
    </recommendedName>
</protein>
<feature type="domain" description="4Fe-4S ferredoxin-type" evidence="1">
    <location>
        <begin position="155"/>
        <end position="184"/>
    </location>
</feature>
<sequence length="252" mass="28598">MSQLEKVRHDLGQRFLEKKGLNLFAVFDCDALPIEITDIFDREKIAYRNYSRLLLLANGGRVFWDRLQEAEIDSSNPVDDYTIRIIDRYTRECLQGNSTQLLYPSSTGFPLQQLGELAGWGVSSPLGLEIHHDFGLWFAYRAVLLTQVKLPLRVETPTLSPCRNCQTQACIASCPAKAAHMEKTFAWQACSLNRLKLDSPCQDQCPARLACPYAVEHQYPGQQIRYHGAVSLKMIRDLYPKNLVISRGYKGG</sequence>
<organism evidence="2 3">
    <name type="scientific">SAR324 cluster bacterium</name>
    <dbReference type="NCBI Taxonomy" id="2024889"/>
    <lineage>
        <taxon>Bacteria</taxon>
        <taxon>Deltaproteobacteria</taxon>
        <taxon>SAR324 cluster</taxon>
    </lineage>
</organism>
<dbReference type="InterPro" id="IPR017896">
    <property type="entry name" value="4Fe4S_Fe-S-bd"/>
</dbReference>
<accession>A0A2A4T5R3</accession>
<dbReference type="AlphaFoldDB" id="A0A2A4T5R3"/>
<proteinExistence type="predicted"/>
<dbReference type="PROSITE" id="PS51379">
    <property type="entry name" value="4FE4S_FER_2"/>
    <property type="match status" value="1"/>
</dbReference>
<evidence type="ECO:0000313" key="3">
    <source>
        <dbReference type="Proteomes" id="UP000218113"/>
    </source>
</evidence>
<reference evidence="3" key="1">
    <citation type="submission" date="2017-08" db="EMBL/GenBank/DDBJ databases">
        <title>A dynamic microbial community with high functional redundancy inhabits the cold, oxic subseafloor aquifer.</title>
        <authorList>
            <person name="Tully B.J."/>
            <person name="Wheat C.G."/>
            <person name="Glazer B.T."/>
            <person name="Huber J.A."/>
        </authorList>
    </citation>
    <scope>NUCLEOTIDE SEQUENCE [LARGE SCALE GENOMIC DNA]</scope>
</reference>
<gene>
    <name evidence="2" type="ORF">COB67_05475</name>
</gene>
<evidence type="ECO:0000313" key="2">
    <source>
        <dbReference type="EMBL" id="PCI28862.1"/>
    </source>
</evidence>
<comment type="caution">
    <text evidence="2">The sequence shown here is derived from an EMBL/GenBank/DDBJ whole genome shotgun (WGS) entry which is preliminary data.</text>
</comment>
<dbReference type="EMBL" id="NVSR01000024">
    <property type="protein sequence ID" value="PCI28862.1"/>
    <property type="molecule type" value="Genomic_DNA"/>
</dbReference>